<keyword evidence="7" id="KW-1185">Reference proteome</keyword>
<evidence type="ECO:0000256" key="5">
    <source>
        <dbReference type="ARBA" id="ARBA00023277"/>
    </source>
</evidence>
<dbReference type="Gene3D" id="3.20.20.70">
    <property type="entry name" value="Aldolase class I"/>
    <property type="match status" value="1"/>
</dbReference>
<evidence type="ECO:0000256" key="2">
    <source>
        <dbReference type="ARBA" id="ARBA00006906"/>
    </source>
</evidence>
<dbReference type="NCBIfam" id="NF006600">
    <property type="entry name" value="PRK09140.1"/>
    <property type="match status" value="1"/>
</dbReference>
<dbReference type="SUPFAM" id="SSF51569">
    <property type="entry name" value="Aldolase"/>
    <property type="match status" value="1"/>
</dbReference>
<name>A0ABY9TN35_9GAMM</name>
<dbReference type="RefSeq" id="WP_348388268.1">
    <property type="nucleotide sequence ID" value="NZ_CP134146.1"/>
</dbReference>
<dbReference type="Proteomes" id="UP001248581">
    <property type="component" value="Chromosome"/>
</dbReference>
<comment type="pathway">
    <text evidence="1">Carbohydrate acid metabolism.</text>
</comment>
<dbReference type="InterPro" id="IPR013785">
    <property type="entry name" value="Aldolase_TIM"/>
</dbReference>
<comment type="similarity">
    <text evidence="2">Belongs to the KHG/KDPG aldolase family.</text>
</comment>
<dbReference type="Pfam" id="PF01081">
    <property type="entry name" value="Aldolase"/>
    <property type="match status" value="1"/>
</dbReference>
<accession>A0ABY9TN35</accession>
<protein>
    <submittedName>
        <fullName evidence="6">2-dehydro-3-deoxy-6-phosphogalactonate aldolase</fullName>
        <ecNumber evidence="6">4.1.2.21</ecNumber>
    </submittedName>
</protein>
<evidence type="ECO:0000256" key="4">
    <source>
        <dbReference type="ARBA" id="ARBA00023239"/>
    </source>
</evidence>
<evidence type="ECO:0000313" key="7">
    <source>
        <dbReference type="Proteomes" id="UP001248581"/>
    </source>
</evidence>
<keyword evidence="4 6" id="KW-0456">Lyase</keyword>
<keyword evidence="5" id="KW-0119">Carbohydrate metabolism</keyword>
<dbReference type="EMBL" id="CP134146">
    <property type="protein sequence ID" value="WNC69124.1"/>
    <property type="molecule type" value="Genomic_DNA"/>
</dbReference>
<dbReference type="PROSITE" id="PS00160">
    <property type="entry name" value="ALDOLASE_KDPG_KHG_2"/>
    <property type="match status" value="1"/>
</dbReference>
<gene>
    <name evidence="6" type="ORF">RI845_02960</name>
</gene>
<evidence type="ECO:0000256" key="1">
    <source>
        <dbReference type="ARBA" id="ARBA00004761"/>
    </source>
</evidence>
<proteinExistence type="inferred from homology"/>
<dbReference type="PANTHER" id="PTHR30246:SF1">
    <property type="entry name" value="2-DEHYDRO-3-DEOXY-6-PHOSPHOGALACTONATE ALDOLASE-RELATED"/>
    <property type="match status" value="1"/>
</dbReference>
<dbReference type="GO" id="GO:0008674">
    <property type="term" value="F:2-dehydro-3-deoxy-6-phosphogalactonate aldolase activity"/>
    <property type="evidence" value="ECO:0007669"/>
    <property type="project" value="UniProtKB-EC"/>
</dbReference>
<comment type="subunit">
    <text evidence="3">Homotrimer.</text>
</comment>
<dbReference type="EC" id="4.1.2.21" evidence="6"/>
<reference evidence="7" key="1">
    <citation type="submission" date="2023-09" db="EMBL/GenBank/DDBJ databases">
        <authorList>
            <person name="Li S."/>
            <person name="Li X."/>
            <person name="Zhang C."/>
            <person name="Zhao Z."/>
        </authorList>
    </citation>
    <scope>NUCLEOTIDE SEQUENCE [LARGE SCALE GENOMIC DNA]</scope>
    <source>
        <strain evidence="7">SQ345</strain>
    </source>
</reference>
<dbReference type="InterPro" id="IPR031338">
    <property type="entry name" value="KDPG/KHG_AS_2"/>
</dbReference>
<evidence type="ECO:0000313" key="6">
    <source>
        <dbReference type="EMBL" id="WNC69124.1"/>
    </source>
</evidence>
<dbReference type="CDD" id="cd00452">
    <property type="entry name" value="KDPG_aldolase"/>
    <property type="match status" value="1"/>
</dbReference>
<dbReference type="InterPro" id="IPR000887">
    <property type="entry name" value="Aldlse_KDPG_KHG"/>
</dbReference>
<dbReference type="PANTHER" id="PTHR30246">
    <property type="entry name" value="2-KETO-3-DEOXY-6-PHOSPHOGLUCONATE ALDOLASE"/>
    <property type="match status" value="1"/>
</dbReference>
<sequence length="214" mass="23116">MNIDLPKGNMLRQLQSNPCIAILRGLKPAQAKAIGQKLYQHGIKIMEVPLNREGAYESIEILYNSMPSDCLIGAGTVTKVEQLDRLHALGIKLAISPNTDVDIIQKAAEYNMLHMPGVATPSEVYTAYNSGARWLKLFPATTFGTGHLKALLSIAPKGANFIAVGGLDTTNLKDWMAAGAKGVGIGNSLYSEDDIFVESEKKIALFAEACKQIK</sequence>
<evidence type="ECO:0000256" key="3">
    <source>
        <dbReference type="ARBA" id="ARBA00011233"/>
    </source>
</evidence>
<organism evidence="6 7">
    <name type="scientific">Thalassotalea nanhaiensis</name>
    <dbReference type="NCBI Taxonomy" id="3065648"/>
    <lineage>
        <taxon>Bacteria</taxon>
        <taxon>Pseudomonadati</taxon>
        <taxon>Pseudomonadota</taxon>
        <taxon>Gammaproteobacteria</taxon>
        <taxon>Alteromonadales</taxon>
        <taxon>Colwelliaceae</taxon>
        <taxon>Thalassotalea</taxon>
    </lineage>
</organism>